<comment type="caution">
    <text evidence="3">The sequence shown here is derived from an EMBL/GenBank/DDBJ whole genome shotgun (WGS) entry which is preliminary data.</text>
</comment>
<feature type="transmembrane region" description="Helical" evidence="2">
    <location>
        <begin position="374"/>
        <end position="393"/>
    </location>
</feature>
<name>A0A5Q6RWE8_9ACTN</name>
<gene>
    <name evidence="3" type="ORF">FE697_014475</name>
</gene>
<feature type="region of interest" description="Disordered" evidence="1">
    <location>
        <begin position="397"/>
        <end position="419"/>
    </location>
</feature>
<protein>
    <submittedName>
        <fullName evidence="3">Uncharacterized protein</fullName>
    </submittedName>
</protein>
<dbReference type="Pfam" id="PF19877">
    <property type="entry name" value="DUF6350"/>
    <property type="match status" value="1"/>
</dbReference>
<dbReference type="RefSeq" id="WP_149770308.1">
    <property type="nucleotide sequence ID" value="NZ_VDFQ02000004.1"/>
</dbReference>
<feature type="transmembrane region" description="Helical" evidence="2">
    <location>
        <begin position="295"/>
        <end position="314"/>
    </location>
</feature>
<feature type="compositionally biased region" description="Pro residues" evidence="1">
    <location>
        <begin position="410"/>
        <end position="419"/>
    </location>
</feature>
<feature type="transmembrane region" description="Helical" evidence="2">
    <location>
        <begin position="196"/>
        <end position="215"/>
    </location>
</feature>
<accession>A0A5Q6RWE8</accession>
<feature type="transmembrane region" description="Helical" evidence="2">
    <location>
        <begin position="119"/>
        <end position="141"/>
    </location>
</feature>
<proteinExistence type="predicted"/>
<dbReference type="EMBL" id="VDFQ02000004">
    <property type="protein sequence ID" value="KAA1422357.1"/>
    <property type="molecule type" value="Genomic_DNA"/>
</dbReference>
<feature type="transmembrane region" description="Helical" evidence="2">
    <location>
        <begin position="24"/>
        <end position="50"/>
    </location>
</feature>
<evidence type="ECO:0000313" key="3">
    <source>
        <dbReference type="EMBL" id="KAA1422357.1"/>
    </source>
</evidence>
<sequence>MTETLAPNPVGARGTSDGGTRPGWYAGAAGAVLAAAIGLLVCGGLAVVVWMSAGSGSAAGALRAGAIAWLTAHGSGVVVSGAVLNAIPLGLFALVTVLLHGSVARVATGFGVAPTVRQAVSAGAATAVLYAGVLAVVAWWSALGAVHVETWRAAVAGLVVGGLFGFTGGAHGSGLAQRQYDALPPLGRSALRGARVGAVALVGAAALLVVGGIVARIDTAGAMWDSLRPDALGGLGLFLVCLVVLPNLVLWNVAALLGPGYALGAGTSVTLTASSLGAVPALPVLAALPPTGPRPAWLVALSALPLLCGAIAGYRAVSPRRSSTVLAHDLRTAVVGGGGAGAIAGSLLAAAMLLSGGSVGPGRLGHSGPDLAVAAPLAIVVLAVGGAVGGAAAHYRGRRGADDDATAPAADPPDSTPDD</sequence>
<evidence type="ECO:0000313" key="4">
    <source>
        <dbReference type="Proteomes" id="UP000307768"/>
    </source>
</evidence>
<feature type="transmembrane region" description="Helical" evidence="2">
    <location>
        <begin position="153"/>
        <end position="175"/>
    </location>
</feature>
<keyword evidence="2" id="KW-0812">Transmembrane</keyword>
<organism evidence="3 4">
    <name type="scientific">Mumia zhuanghuii</name>
    <dbReference type="NCBI Taxonomy" id="2585211"/>
    <lineage>
        <taxon>Bacteria</taxon>
        <taxon>Bacillati</taxon>
        <taxon>Actinomycetota</taxon>
        <taxon>Actinomycetes</taxon>
        <taxon>Propionibacteriales</taxon>
        <taxon>Nocardioidaceae</taxon>
        <taxon>Mumia</taxon>
    </lineage>
</organism>
<dbReference type="Proteomes" id="UP000307768">
    <property type="component" value="Unassembled WGS sequence"/>
</dbReference>
<dbReference type="InterPro" id="IPR045931">
    <property type="entry name" value="DUF6350"/>
</dbReference>
<keyword evidence="2" id="KW-1133">Transmembrane helix</keyword>
<feature type="transmembrane region" description="Helical" evidence="2">
    <location>
        <begin position="269"/>
        <end position="289"/>
    </location>
</feature>
<feature type="transmembrane region" description="Helical" evidence="2">
    <location>
        <begin position="334"/>
        <end position="354"/>
    </location>
</feature>
<evidence type="ECO:0000256" key="1">
    <source>
        <dbReference type="SAM" id="MobiDB-lite"/>
    </source>
</evidence>
<feature type="transmembrane region" description="Helical" evidence="2">
    <location>
        <begin position="235"/>
        <end position="257"/>
    </location>
</feature>
<keyword evidence="2" id="KW-0472">Membrane</keyword>
<dbReference type="AlphaFoldDB" id="A0A5Q6RWE8"/>
<evidence type="ECO:0000256" key="2">
    <source>
        <dbReference type="SAM" id="Phobius"/>
    </source>
</evidence>
<reference evidence="3 4" key="1">
    <citation type="submission" date="2019-09" db="EMBL/GenBank/DDBJ databases">
        <title>Mumia zhuanghuii sp. nov. isolated from the intestinal contents of plateau pika (Ochotona curzoniae) in the Qinghai-Tibet plateau of China.</title>
        <authorList>
            <person name="Tian Z."/>
        </authorList>
    </citation>
    <scope>NUCLEOTIDE SEQUENCE [LARGE SCALE GENOMIC DNA]</scope>
    <source>
        <strain evidence="4">350</strain>
    </source>
</reference>